<comment type="caution">
    <text evidence="2">The sequence shown here is derived from an EMBL/GenBank/DDBJ whole genome shotgun (WGS) entry which is preliminary data.</text>
</comment>
<evidence type="ECO:0000313" key="3">
    <source>
        <dbReference type="Proteomes" id="UP000288168"/>
    </source>
</evidence>
<dbReference type="OrthoDB" id="5101650at2759"/>
<name>A0A428NLB2_9HYPO</name>
<dbReference type="AlphaFoldDB" id="A0A428NLB2"/>
<evidence type="ECO:0000313" key="2">
    <source>
        <dbReference type="EMBL" id="RSL41522.1"/>
    </source>
</evidence>
<proteinExistence type="predicted"/>
<feature type="region of interest" description="Disordered" evidence="1">
    <location>
        <begin position="1"/>
        <end position="20"/>
    </location>
</feature>
<reference evidence="2 3" key="1">
    <citation type="submission" date="2017-06" db="EMBL/GenBank/DDBJ databases">
        <title>Comparative genomic analysis of Ambrosia Fusariam Clade fungi.</title>
        <authorList>
            <person name="Stajich J.E."/>
            <person name="Carrillo J."/>
            <person name="Kijimoto T."/>
            <person name="Eskalen A."/>
            <person name="O'Donnell K."/>
            <person name="Kasson M."/>
        </authorList>
    </citation>
    <scope>NUCLEOTIDE SEQUENCE [LARGE SCALE GENOMIC DNA]</scope>
    <source>
        <strain evidence="2 3">NRRL62584</strain>
    </source>
</reference>
<accession>A0A428NLB2</accession>
<evidence type="ECO:0000256" key="1">
    <source>
        <dbReference type="SAM" id="MobiDB-lite"/>
    </source>
</evidence>
<gene>
    <name evidence="2" type="ORF">CEP54_015794</name>
</gene>
<dbReference type="Proteomes" id="UP000288168">
    <property type="component" value="Unassembled WGS sequence"/>
</dbReference>
<sequence>MHNIIQWRPGKGGAPSRPDADVRTDVLGILKKIPKNEDGWARGMPQTDEDVAALFCKLTLTDQYPPARRKMMACPDLITELAKALDSSKQLDIMTLIDACEVGVKQGELSLGQARNLVRLRVDKPDKSLDGMRWGTQRFIRMLDELHTHGAVGTRVYEVAIRRPNALFRLANFTERHMQTLLEECRNIYRPRSQLDSTCLRVPNIVYVLFAGRFSRDTIEGVHRPQGQDPPADRIPCRVDSFAVTISLDKALEEDWKMASRDVVGLAPILQGPGPHDLALSDSLPRLRSLITSIAESRGWRIVNMDDWNTQLFRLLPLASLPVSQGHIGAAMLLQEAGAVTLVDHTDREMRWEPGQLLCYGGQGAHNGSKWDRPFYVLVQLAIDEN</sequence>
<dbReference type="EMBL" id="NKCI01000413">
    <property type="protein sequence ID" value="RSL41522.1"/>
    <property type="molecule type" value="Genomic_DNA"/>
</dbReference>
<organism evidence="2 3">
    <name type="scientific">Fusarium duplospermum</name>
    <dbReference type="NCBI Taxonomy" id="1325734"/>
    <lineage>
        <taxon>Eukaryota</taxon>
        <taxon>Fungi</taxon>
        <taxon>Dikarya</taxon>
        <taxon>Ascomycota</taxon>
        <taxon>Pezizomycotina</taxon>
        <taxon>Sordariomycetes</taxon>
        <taxon>Hypocreomycetidae</taxon>
        <taxon>Hypocreales</taxon>
        <taxon>Nectriaceae</taxon>
        <taxon>Fusarium</taxon>
        <taxon>Fusarium solani species complex</taxon>
    </lineage>
</organism>
<keyword evidence="3" id="KW-1185">Reference proteome</keyword>
<protein>
    <submittedName>
        <fullName evidence="2">Uncharacterized protein</fullName>
    </submittedName>
</protein>